<accession>A0A0D2IHQ5</accession>
<keyword evidence="2" id="KW-0496">Mitochondrion</keyword>
<feature type="compositionally biased region" description="Basic and acidic residues" evidence="3">
    <location>
        <begin position="233"/>
        <end position="251"/>
    </location>
</feature>
<sequence length="395" mass="43284">MLGSFYSWSSRRYGRITLQFLQNVTAFRPSYSFLTGGARWPLSSTARGAKFRCLSQSILAHEKKASPSLCVPQKYTLLDPSSPHNSLESFHAYALRTGLSPTSTVYTGTAYEYLAKSTLQPYGFKLHRVGGRGDRGIDLVGVLEIPVLSRLGEWKEKKSNAATHEHDFLGPEEFKGVETHQLKLLVQCKRLAGRHARIGPNLIRELDGAVRAARSATLVDMIYPQTKAAGTATEDRDRGSNASEETRESHLRAGPAIGVLVSTRPATKGVVDSMTRSTRGLVWIMMEEVTDQYTGGKEIRPPSRSESMSPLHGDISPPDTRESPSDSEPEPGRSPGPPGKPPRSAANLKGRIKQILWNQGACEAGLEGVNVVKRYDSEGKEEVVLMRGGRVWGGR</sequence>
<dbReference type="EMBL" id="KN846983">
    <property type="protein sequence ID" value="KIW96254.1"/>
    <property type="molecule type" value="Genomic_DNA"/>
</dbReference>
<name>A0A0D2IHQ5_CLAB1</name>
<comment type="subcellular location">
    <subcellularLocation>
        <location evidence="1">Mitochondrion</location>
    </subcellularLocation>
</comment>
<dbReference type="Proteomes" id="UP000053789">
    <property type="component" value="Unassembled WGS sequence"/>
</dbReference>
<dbReference type="PANTHER" id="PTHR28133:SF1">
    <property type="entry name" value="REQUIRED FOR RESPIRATORY GROWTH PROTEIN 7, MITOCHONDRIAL"/>
    <property type="match status" value="1"/>
</dbReference>
<evidence type="ECO:0000313" key="4">
    <source>
        <dbReference type="EMBL" id="KIW96254.1"/>
    </source>
</evidence>
<organism evidence="4 5">
    <name type="scientific">Cladophialophora bantiana (strain ATCC 10958 / CBS 173.52 / CDC B-1940 / NIH 8579)</name>
    <name type="common">Xylohypha bantiana</name>
    <dbReference type="NCBI Taxonomy" id="1442370"/>
    <lineage>
        <taxon>Eukaryota</taxon>
        <taxon>Fungi</taxon>
        <taxon>Dikarya</taxon>
        <taxon>Ascomycota</taxon>
        <taxon>Pezizomycotina</taxon>
        <taxon>Eurotiomycetes</taxon>
        <taxon>Chaetothyriomycetidae</taxon>
        <taxon>Chaetothyriales</taxon>
        <taxon>Herpotrichiellaceae</taxon>
        <taxon>Cladophialophora</taxon>
    </lineage>
</organism>
<feature type="region of interest" description="Disordered" evidence="3">
    <location>
        <begin position="229"/>
        <end position="260"/>
    </location>
</feature>
<dbReference type="GeneID" id="27696250"/>
<gene>
    <name evidence="4" type="ORF">Z519_03322</name>
</gene>
<evidence type="ECO:0000256" key="3">
    <source>
        <dbReference type="SAM" id="MobiDB-lite"/>
    </source>
</evidence>
<proteinExistence type="predicted"/>
<evidence type="ECO:0008006" key="6">
    <source>
        <dbReference type="Google" id="ProtNLM"/>
    </source>
</evidence>
<keyword evidence="5" id="KW-1185">Reference proteome</keyword>
<dbReference type="AlphaFoldDB" id="A0A0D2IHQ5"/>
<dbReference type="GO" id="GO:0005739">
    <property type="term" value="C:mitochondrion"/>
    <property type="evidence" value="ECO:0007669"/>
    <property type="project" value="UniProtKB-SubCell"/>
</dbReference>
<dbReference type="InterPro" id="IPR018828">
    <property type="entry name" value="RRG7"/>
</dbReference>
<evidence type="ECO:0000256" key="2">
    <source>
        <dbReference type="ARBA" id="ARBA00023128"/>
    </source>
</evidence>
<dbReference type="Pfam" id="PF10356">
    <property type="entry name" value="RRG7"/>
    <property type="match status" value="1"/>
</dbReference>
<dbReference type="RefSeq" id="XP_016622923.1">
    <property type="nucleotide sequence ID" value="XM_016761073.1"/>
</dbReference>
<feature type="region of interest" description="Disordered" evidence="3">
    <location>
        <begin position="293"/>
        <end position="349"/>
    </location>
</feature>
<feature type="compositionally biased region" description="Pro residues" evidence="3">
    <location>
        <begin position="332"/>
        <end position="341"/>
    </location>
</feature>
<reference evidence="4" key="1">
    <citation type="submission" date="2015-01" db="EMBL/GenBank/DDBJ databases">
        <title>The Genome Sequence of Cladophialophora bantiana CBS 173.52.</title>
        <authorList>
            <consortium name="The Broad Institute Genomics Platform"/>
            <person name="Cuomo C."/>
            <person name="de Hoog S."/>
            <person name="Gorbushina A."/>
            <person name="Stielow B."/>
            <person name="Teixiera M."/>
            <person name="Abouelleil A."/>
            <person name="Chapman S.B."/>
            <person name="Priest M."/>
            <person name="Young S.K."/>
            <person name="Wortman J."/>
            <person name="Nusbaum C."/>
            <person name="Birren B."/>
        </authorList>
    </citation>
    <scope>NUCLEOTIDE SEQUENCE [LARGE SCALE GENOMIC DNA]</scope>
    <source>
        <strain evidence="4">CBS 173.52</strain>
    </source>
</reference>
<protein>
    <recommendedName>
        <fullName evidence="6">Required for respiratory growth protein 7, mitochondrial</fullName>
    </recommendedName>
</protein>
<dbReference type="HOGENOM" id="CLU_048910_0_0_1"/>
<evidence type="ECO:0000313" key="5">
    <source>
        <dbReference type="Proteomes" id="UP000053789"/>
    </source>
</evidence>
<dbReference type="PANTHER" id="PTHR28133">
    <property type="entry name" value="REQUIRED FOR RESPIRATORY GROWTH PROTEIN 7, MITOCHONDRIAL"/>
    <property type="match status" value="1"/>
</dbReference>
<dbReference type="OrthoDB" id="20734at2759"/>
<evidence type="ECO:0000256" key="1">
    <source>
        <dbReference type="ARBA" id="ARBA00004173"/>
    </source>
</evidence>
<dbReference type="VEuPathDB" id="FungiDB:Z519_03322"/>